<evidence type="ECO:0000256" key="3">
    <source>
        <dbReference type="SAM" id="SignalP"/>
    </source>
</evidence>
<evidence type="ECO:0000313" key="5">
    <source>
        <dbReference type="Proteomes" id="UP000324222"/>
    </source>
</evidence>
<dbReference type="AlphaFoldDB" id="A0A5B7EJE6"/>
<evidence type="ECO:0000256" key="2">
    <source>
        <dbReference type="SAM" id="Phobius"/>
    </source>
</evidence>
<evidence type="ECO:0000313" key="4">
    <source>
        <dbReference type="EMBL" id="MPC33377.1"/>
    </source>
</evidence>
<reference evidence="4 5" key="1">
    <citation type="submission" date="2019-05" db="EMBL/GenBank/DDBJ databases">
        <title>Another draft genome of Portunus trituberculatus and its Hox gene families provides insights of decapod evolution.</title>
        <authorList>
            <person name="Jeong J.-H."/>
            <person name="Song I."/>
            <person name="Kim S."/>
            <person name="Choi T."/>
            <person name="Kim D."/>
            <person name="Ryu S."/>
            <person name="Kim W."/>
        </authorList>
    </citation>
    <scope>NUCLEOTIDE SEQUENCE [LARGE SCALE GENOMIC DNA]</scope>
    <source>
        <tissue evidence="4">Muscle</tissue>
    </source>
</reference>
<keyword evidence="2" id="KW-0472">Membrane</keyword>
<evidence type="ECO:0000256" key="1">
    <source>
        <dbReference type="SAM" id="MobiDB-lite"/>
    </source>
</evidence>
<accession>A0A5B7EJE6</accession>
<organism evidence="4 5">
    <name type="scientific">Portunus trituberculatus</name>
    <name type="common">Swimming crab</name>
    <name type="synonym">Neptunus trituberculatus</name>
    <dbReference type="NCBI Taxonomy" id="210409"/>
    <lineage>
        <taxon>Eukaryota</taxon>
        <taxon>Metazoa</taxon>
        <taxon>Ecdysozoa</taxon>
        <taxon>Arthropoda</taxon>
        <taxon>Crustacea</taxon>
        <taxon>Multicrustacea</taxon>
        <taxon>Malacostraca</taxon>
        <taxon>Eumalacostraca</taxon>
        <taxon>Eucarida</taxon>
        <taxon>Decapoda</taxon>
        <taxon>Pleocyemata</taxon>
        <taxon>Brachyura</taxon>
        <taxon>Eubrachyura</taxon>
        <taxon>Portunoidea</taxon>
        <taxon>Portunidae</taxon>
        <taxon>Portuninae</taxon>
        <taxon>Portunus</taxon>
    </lineage>
</organism>
<sequence>MGKVLLLSLLLVILMVIPEGAFGAISEESMCFEPDVVSEGGDMHLITSKTFEKFSNELDLYFLKNEVNLMDVRINVLGGNESQQGVSFPLDECFQHEVQPVWQLLQIWSTKIDDRISVGISFENDVCQKSCLINGHWQIPLHICVFTSVFSKWKLQWPLHCPSNFTRIDRNSKESTRFTCKNDGSNLWIIVVLAILLAMMLVGLVFVVMYCKKRQQQQQPGKSREQLYDTCTFQSTGGQSGKNRGPAPLRSKNAAASDTYDEVIVYDDVAPERPKSNVYANYPLYDEVVPNPVNDEVASGPVYEEVDSHPVYDEMVSGSIYEEMTPAKLPQ</sequence>
<protein>
    <submittedName>
        <fullName evidence="4">Uncharacterized protein</fullName>
    </submittedName>
</protein>
<keyword evidence="5" id="KW-1185">Reference proteome</keyword>
<gene>
    <name evidence="4" type="ORF">E2C01_026725</name>
</gene>
<keyword evidence="3" id="KW-0732">Signal</keyword>
<dbReference type="EMBL" id="VSRR010002823">
    <property type="protein sequence ID" value="MPC33377.1"/>
    <property type="molecule type" value="Genomic_DNA"/>
</dbReference>
<keyword evidence="2" id="KW-1133">Transmembrane helix</keyword>
<feature type="chain" id="PRO_5022675579" evidence="3">
    <location>
        <begin position="24"/>
        <end position="331"/>
    </location>
</feature>
<comment type="caution">
    <text evidence="4">The sequence shown here is derived from an EMBL/GenBank/DDBJ whole genome shotgun (WGS) entry which is preliminary data.</text>
</comment>
<feature type="signal peptide" evidence="3">
    <location>
        <begin position="1"/>
        <end position="23"/>
    </location>
</feature>
<feature type="transmembrane region" description="Helical" evidence="2">
    <location>
        <begin position="187"/>
        <end position="211"/>
    </location>
</feature>
<feature type="region of interest" description="Disordered" evidence="1">
    <location>
        <begin position="234"/>
        <end position="254"/>
    </location>
</feature>
<dbReference type="Proteomes" id="UP000324222">
    <property type="component" value="Unassembled WGS sequence"/>
</dbReference>
<proteinExistence type="predicted"/>
<keyword evidence="2" id="KW-0812">Transmembrane</keyword>
<name>A0A5B7EJE6_PORTR</name>